<dbReference type="Proteomes" id="UP000177287">
    <property type="component" value="Unassembled WGS sequence"/>
</dbReference>
<organism evidence="2 3">
    <name type="scientific">Candidatus Wildermuthbacteria bacterium RIFCSPLOWO2_01_FULL_47_18</name>
    <dbReference type="NCBI Taxonomy" id="1802460"/>
    <lineage>
        <taxon>Bacteria</taxon>
        <taxon>Candidatus Wildermuthiibacteriota</taxon>
    </lineage>
</organism>
<reference evidence="2 3" key="1">
    <citation type="journal article" date="2016" name="Nat. Commun.">
        <title>Thousands of microbial genomes shed light on interconnected biogeochemical processes in an aquifer system.</title>
        <authorList>
            <person name="Anantharaman K."/>
            <person name="Brown C.T."/>
            <person name="Hug L.A."/>
            <person name="Sharon I."/>
            <person name="Castelle C.J."/>
            <person name="Probst A.J."/>
            <person name="Thomas B.C."/>
            <person name="Singh A."/>
            <person name="Wilkins M.J."/>
            <person name="Karaoz U."/>
            <person name="Brodie E.L."/>
            <person name="Williams K.H."/>
            <person name="Hubbard S.S."/>
            <person name="Banfield J.F."/>
        </authorList>
    </citation>
    <scope>NUCLEOTIDE SEQUENCE [LARGE SCALE GENOMIC DNA]</scope>
</reference>
<feature type="transmembrane region" description="Helical" evidence="1">
    <location>
        <begin position="7"/>
        <end position="27"/>
    </location>
</feature>
<name>A0A1G2RHX8_9BACT</name>
<comment type="caution">
    <text evidence="2">The sequence shown here is derived from an EMBL/GenBank/DDBJ whole genome shotgun (WGS) entry which is preliminary data.</text>
</comment>
<keyword evidence="1" id="KW-0472">Membrane</keyword>
<evidence type="ECO:0000313" key="3">
    <source>
        <dbReference type="Proteomes" id="UP000177287"/>
    </source>
</evidence>
<proteinExistence type="predicted"/>
<gene>
    <name evidence="2" type="ORF">A3A27_02480</name>
</gene>
<evidence type="ECO:0000256" key="1">
    <source>
        <dbReference type="SAM" id="Phobius"/>
    </source>
</evidence>
<feature type="transmembrane region" description="Helical" evidence="1">
    <location>
        <begin position="93"/>
        <end position="111"/>
    </location>
</feature>
<sequence>MTTYAQLLLRVGLAFVFIFAAVSSYLHPLNWIGFFPEFLRSLVPQNILLSGFSLFELAMGLWLLSGRNIFPAAFISAVSFLGIVLFNLGSVDILFRDIGLFFAALALVFLTR</sequence>
<evidence type="ECO:0000313" key="2">
    <source>
        <dbReference type="EMBL" id="OHA72128.1"/>
    </source>
</evidence>
<evidence type="ECO:0008006" key="4">
    <source>
        <dbReference type="Google" id="ProtNLM"/>
    </source>
</evidence>
<keyword evidence="1" id="KW-1133">Transmembrane helix</keyword>
<dbReference type="EMBL" id="MHUF01000023">
    <property type="protein sequence ID" value="OHA72128.1"/>
    <property type="molecule type" value="Genomic_DNA"/>
</dbReference>
<feature type="transmembrane region" description="Helical" evidence="1">
    <location>
        <begin position="47"/>
        <end position="64"/>
    </location>
</feature>
<feature type="transmembrane region" description="Helical" evidence="1">
    <location>
        <begin position="69"/>
        <end position="87"/>
    </location>
</feature>
<accession>A0A1G2RHX8</accession>
<keyword evidence="1" id="KW-0812">Transmembrane</keyword>
<protein>
    <recommendedName>
        <fullName evidence="4">DoxX family protein</fullName>
    </recommendedName>
</protein>
<dbReference type="AlphaFoldDB" id="A0A1G2RHX8"/>